<evidence type="ECO:0000259" key="1">
    <source>
        <dbReference type="SMART" id="SM00644"/>
    </source>
</evidence>
<dbReference type="SMART" id="SM00644">
    <property type="entry name" value="Ami_2"/>
    <property type="match status" value="1"/>
</dbReference>
<dbReference type="RefSeq" id="WP_114398824.1">
    <property type="nucleotide sequence ID" value="NZ_QEIM01000092.1"/>
</dbReference>
<dbReference type="Pfam" id="PF01510">
    <property type="entry name" value="Amidase_2"/>
    <property type="match status" value="1"/>
</dbReference>
<dbReference type="EMBL" id="QEIN01000076">
    <property type="protein sequence ID" value="RCV58951.1"/>
    <property type="molecule type" value="Genomic_DNA"/>
</dbReference>
<feature type="domain" description="N-acetylmuramoyl-L-alanine amidase" evidence="1">
    <location>
        <begin position="15"/>
        <end position="152"/>
    </location>
</feature>
<dbReference type="PANTHER" id="PTHR11022:SF41">
    <property type="entry name" value="PEPTIDOGLYCAN-RECOGNITION PROTEIN LC-RELATED"/>
    <property type="match status" value="1"/>
</dbReference>
<dbReference type="OrthoDB" id="514320at2"/>
<dbReference type="CDD" id="cd06583">
    <property type="entry name" value="PGRP"/>
    <property type="match status" value="1"/>
</dbReference>
<name>A0A368T5H4_9ACTN</name>
<accession>A0A368T5H4</accession>
<keyword evidence="3" id="KW-1185">Reference proteome</keyword>
<dbReference type="GO" id="GO:0009253">
    <property type="term" value="P:peptidoglycan catabolic process"/>
    <property type="evidence" value="ECO:0007669"/>
    <property type="project" value="InterPro"/>
</dbReference>
<dbReference type="GO" id="GO:0008745">
    <property type="term" value="F:N-acetylmuramoyl-L-alanine amidase activity"/>
    <property type="evidence" value="ECO:0007669"/>
    <property type="project" value="InterPro"/>
</dbReference>
<evidence type="ECO:0000313" key="3">
    <source>
        <dbReference type="Proteomes" id="UP000253318"/>
    </source>
</evidence>
<dbReference type="InterPro" id="IPR002502">
    <property type="entry name" value="Amidase_domain"/>
</dbReference>
<dbReference type="Gene3D" id="3.40.80.10">
    <property type="entry name" value="Peptidoglycan recognition protein-like"/>
    <property type="match status" value="1"/>
</dbReference>
<dbReference type="PANTHER" id="PTHR11022">
    <property type="entry name" value="PEPTIDOGLYCAN RECOGNITION PROTEIN"/>
    <property type="match status" value="1"/>
</dbReference>
<dbReference type="Proteomes" id="UP000253318">
    <property type="component" value="Unassembled WGS sequence"/>
</dbReference>
<dbReference type="AlphaFoldDB" id="A0A368T5H4"/>
<evidence type="ECO:0000313" key="2">
    <source>
        <dbReference type="EMBL" id="RCV58951.1"/>
    </source>
</evidence>
<dbReference type="InterPro" id="IPR015510">
    <property type="entry name" value="PGRP"/>
</dbReference>
<organism evidence="2 3">
    <name type="scientific">Marinitenerispora sediminis</name>
    <dbReference type="NCBI Taxonomy" id="1931232"/>
    <lineage>
        <taxon>Bacteria</taxon>
        <taxon>Bacillati</taxon>
        <taxon>Actinomycetota</taxon>
        <taxon>Actinomycetes</taxon>
        <taxon>Streptosporangiales</taxon>
        <taxon>Nocardiopsidaceae</taxon>
        <taxon>Marinitenerispora</taxon>
    </lineage>
</organism>
<protein>
    <recommendedName>
        <fullName evidence="1">N-acetylmuramoyl-L-alanine amidase domain-containing protein</fullName>
    </recommendedName>
</protein>
<comment type="caution">
    <text evidence="2">The sequence shown here is derived from an EMBL/GenBank/DDBJ whole genome shotgun (WGS) entry which is preliminary data.</text>
</comment>
<gene>
    <name evidence="2" type="ORF">DEF24_11535</name>
</gene>
<dbReference type="InterPro" id="IPR036505">
    <property type="entry name" value="Amidase/PGRP_sf"/>
</dbReference>
<dbReference type="SUPFAM" id="SSF55846">
    <property type="entry name" value="N-acetylmuramoyl-L-alanine amidase-like"/>
    <property type="match status" value="1"/>
</dbReference>
<sequence length="324" mass="34782">MPRPTRYVSRSDLGWGASPAGYANPRSGLVIHYDGSDQGLAGRAHSACLAYWRATRDFHVATNGWVDIGYSYAACPHGYVLEGRGLFRIQAAQPGGNSTYYSCTLCGGPDDPVTDAQINAVRELRQWLMEPDSSISGTVRGHRDFVATSCPGERAYAMVRDGTFARPPGTPPPDSPQPEDFLDMADFTWLSSSRTQPLPNGVPVCLLFQDGRDARVTPDDPYATIAFQNRRFSGTLNGRVVAPGPGGALAPVAYRVQLGKVRGAVGADAPPDPLFAGGVYTTTECNVSLDEITRADERLRIYVTALVDGAEWRGGKVTGWVAPA</sequence>
<reference evidence="2 3" key="1">
    <citation type="submission" date="2018-04" db="EMBL/GenBank/DDBJ databases">
        <title>Novel actinobacteria from marine sediment.</title>
        <authorList>
            <person name="Ng Z.Y."/>
            <person name="Tan G.Y.A."/>
        </authorList>
    </citation>
    <scope>NUCLEOTIDE SEQUENCE [LARGE SCALE GENOMIC DNA]</scope>
    <source>
        <strain evidence="2 3">TPS81</strain>
    </source>
</reference>
<proteinExistence type="predicted"/>